<reference evidence="4 5" key="1">
    <citation type="submission" date="2023-06" db="EMBL/GenBank/DDBJ databases">
        <title>Five Gram-positive bacteria isolated from mangrove sediments in Shenzhen, Guangdong, China.</title>
        <authorList>
            <person name="Yu S."/>
            <person name="Zheng W."/>
            <person name="Huang Y."/>
        </authorList>
    </citation>
    <scope>NUCLEOTIDE SEQUENCE [LARGE SCALE GENOMIC DNA]</scope>
    <source>
        <strain evidence="4 5">SaN35-3</strain>
    </source>
</reference>
<gene>
    <name evidence="4" type="ORF">LC087_17205</name>
</gene>
<dbReference type="SUPFAM" id="SSF55729">
    <property type="entry name" value="Acyl-CoA N-acyltransferases (Nat)"/>
    <property type="match status" value="1"/>
</dbReference>
<name>A0ABY9JSU1_9BACI</name>
<keyword evidence="5" id="KW-1185">Reference proteome</keyword>
<proteinExistence type="predicted"/>
<dbReference type="InterPro" id="IPR000182">
    <property type="entry name" value="GNAT_dom"/>
</dbReference>
<evidence type="ECO:0000259" key="3">
    <source>
        <dbReference type="PROSITE" id="PS51186"/>
    </source>
</evidence>
<protein>
    <submittedName>
        <fullName evidence="4">GNAT family N-acetyltransferase</fullName>
    </submittedName>
</protein>
<dbReference type="Pfam" id="PF00583">
    <property type="entry name" value="Acetyltransf_1"/>
    <property type="match status" value="1"/>
</dbReference>
<evidence type="ECO:0000313" key="4">
    <source>
        <dbReference type="EMBL" id="WLR42417.1"/>
    </source>
</evidence>
<dbReference type="EMBL" id="CP129013">
    <property type="protein sequence ID" value="WLR42417.1"/>
    <property type="molecule type" value="Genomic_DNA"/>
</dbReference>
<dbReference type="Gene3D" id="3.40.630.30">
    <property type="match status" value="1"/>
</dbReference>
<dbReference type="PROSITE" id="PS51186">
    <property type="entry name" value="GNAT"/>
    <property type="match status" value="1"/>
</dbReference>
<dbReference type="Proteomes" id="UP001197974">
    <property type="component" value="Chromosome"/>
</dbReference>
<dbReference type="InterPro" id="IPR016181">
    <property type="entry name" value="Acyl_CoA_acyltransferase"/>
</dbReference>
<evidence type="ECO:0000256" key="2">
    <source>
        <dbReference type="ARBA" id="ARBA00023315"/>
    </source>
</evidence>
<feature type="domain" description="N-acetyltransferase" evidence="3">
    <location>
        <begin position="3"/>
        <end position="161"/>
    </location>
</feature>
<sequence>MKYMIREMNENDIKQVQSVAKISWHDTYEGMIPTHIQENFLKNAYNDKSMIQRMERSHLYIAEIDQKIIGFANFSPVKEKGVVELFAIYLLPDFQGLGVGTALLDEGIKRLNGVKKIYINVEKDNQKGKNFYLSKGFKLVEEFDDPIDDYVLQTERMALIL</sequence>
<keyword evidence="1" id="KW-0808">Transferase</keyword>
<evidence type="ECO:0000256" key="1">
    <source>
        <dbReference type="ARBA" id="ARBA00022679"/>
    </source>
</evidence>
<accession>A0ABY9JSU1</accession>
<dbReference type="InterPro" id="IPR050832">
    <property type="entry name" value="Bact_Acetyltransf"/>
</dbReference>
<dbReference type="PANTHER" id="PTHR43877">
    <property type="entry name" value="AMINOALKYLPHOSPHONATE N-ACETYLTRANSFERASE-RELATED-RELATED"/>
    <property type="match status" value="1"/>
</dbReference>
<organism evidence="4 5">
    <name type="scientific">Bacillus carboniphilus</name>
    <dbReference type="NCBI Taxonomy" id="86663"/>
    <lineage>
        <taxon>Bacteria</taxon>
        <taxon>Bacillati</taxon>
        <taxon>Bacillota</taxon>
        <taxon>Bacilli</taxon>
        <taxon>Bacillales</taxon>
        <taxon>Bacillaceae</taxon>
        <taxon>Bacillus</taxon>
    </lineage>
</organism>
<keyword evidence="2" id="KW-0012">Acyltransferase</keyword>
<dbReference type="RefSeq" id="WP_226542906.1">
    <property type="nucleotide sequence ID" value="NZ_CP129013.1"/>
</dbReference>
<evidence type="ECO:0000313" key="5">
    <source>
        <dbReference type="Proteomes" id="UP001197974"/>
    </source>
</evidence>
<dbReference type="CDD" id="cd04301">
    <property type="entry name" value="NAT_SF"/>
    <property type="match status" value="1"/>
</dbReference>